<proteinExistence type="predicted"/>
<reference evidence="2" key="2">
    <citation type="submission" date="2022-01" db="EMBL/GenBank/DDBJ databases">
        <authorList>
            <person name="Zivanovic Y."/>
            <person name="Moreira D."/>
            <person name="Lopez-Garcia P."/>
        </authorList>
    </citation>
    <scope>NUCLEOTIDE SEQUENCE</scope>
    <source>
        <strain evidence="2">G9</strain>
    </source>
</reference>
<organism evidence="2 3">
    <name type="scientific">Candidatus Synechococcus calcipolaris G9</name>
    <dbReference type="NCBI Taxonomy" id="1497997"/>
    <lineage>
        <taxon>Bacteria</taxon>
        <taxon>Bacillati</taxon>
        <taxon>Cyanobacteriota</taxon>
        <taxon>Cyanophyceae</taxon>
        <taxon>Synechococcales</taxon>
        <taxon>Synechococcaceae</taxon>
        <taxon>Synechococcus</taxon>
    </lineage>
</organism>
<feature type="transmembrane region" description="Helical" evidence="1">
    <location>
        <begin position="86"/>
        <end position="109"/>
    </location>
</feature>
<keyword evidence="1" id="KW-0472">Membrane</keyword>
<sequence length="139" mass="16111">MVPPHAHKVDMGLSYPCPCRRQGELMPIALTEAFGCKRCQQIFVLRPDGHSIEQLAATYPYKRSWYWTGLQWNVLQRGFSETHWHWAIALSFFLLIPIFLWLPLLLQIALKPQGLLWIVASVLLTLAPAFLIWLSLSRR</sequence>
<name>A0ABT6EVZ2_9SYNE</name>
<keyword evidence="1" id="KW-1133">Transmembrane helix</keyword>
<gene>
    <name evidence="2" type="ORF">L3556_03240</name>
</gene>
<evidence type="ECO:0000313" key="2">
    <source>
        <dbReference type="EMBL" id="MDG2989952.1"/>
    </source>
</evidence>
<dbReference type="RefSeq" id="WP_277865876.1">
    <property type="nucleotide sequence ID" value="NZ_JAKKUT010000002.1"/>
</dbReference>
<reference evidence="2" key="1">
    <citation type="journal article" date="2022" name="Genome Biol. Evol.">
        <title>A New Gene Family Diagnostic for Intracellular Biomineralization of Amorphous Ca Carbonates by Cyanobacteria.</title>
        <authorList>
            <person name="Benzerara K."/>
            <person name="Duprat E."/>
            <person name="Bitard-Feildel T."/>
            <person name="Caumes G."/>
            <person name="Cassier-Chauvat C."/>
            <person name="Chauvat F."/>
            <person name="Dezi M."/>
            <person name="Diop S.I."/>
            <person name="Gaschignard G."/>
            <person name="Gorgen S."/>
            <person name="Gugger M."/>
            <person name="Lopez-Garcia P."/>
            <person name="Millet M."/>
            <person name="Skouri-Panet F."/>
            <person name="Moreira D."/>
            <person name="Callebaut I."/>
        </authorList>
    </citation>
    <scope>NUCLEOTIDE SEQUENCE</scope>
    <source>
        <strain evidence="2">G9</strain>
    </source>
</reference>
<evidence type="ECO:0000313" key="3">
    <source>
        <dbReference type="Proteomes" id="UP001154265"/>
    </source>
</evidence>
<keyword evidence="3" id="KW-1185">Reference proteome</keyword>
<feature type="transmembrane region" description="Helical" evidence="1">
    <location>
        <begin position="115"/>
        <end position="136"/>
    </location>
</feature>
<dbReference type="Proteomes" id="UP001154265">
    <property type="component" value="Unassembled WGS sequence"/>
</dbReference>
<protein>
    <submittedName>
        <fullName evidence="2">Uncharacterized protein</fullName>
    </submittedName>
</protein>
<keyword evidence="1" id="KW-0812">Transmembrane</keyword>
<evidence type="ECO:0000256" key="1">
    <source>
        <dbReference type="SAM" id="Phobius"/>
    </source>
</evidence>
<accession>A0ABT6EVZ2</accession>
<dbReference type="EMBL" id="JAKKUT010000002">
    <property type="protein sequence ID" value="MDG2989952.1"/>
    <property type="molecule type" value="Genomic_DNA"/>
</dbReference>
<comment type="caution">
    <text evidence="2">The sequence shown here is derived from an EMBL/GenBank/DDBJ whole genome shotgun (WGS) entry which is preliminary data.</text>
</comment>